<name>A0ACC1N3M5_9HYPO</name>
<organism evidence="1 2">
    <name type="scientific">Zarea fungicola</name>
    <dbReference type="NCBI Taxonomy" id="93591"/>
    <lineage>
        <taxon>Eukaryota</taxon>
        <taxon>Fungi</taxon>
        <taxon>Dikarya</taxon>
        <taxon>Ascomycota</taxon>
        <taxon>Pezizomycotina</taxon>
        <taxon>Sordariomycetes</taxon>
        <taxon>Hypocreomycetidae</taxon>
        <taxon>Hypocreales</taxon>
        <taxon>Cordycipitaceae</taxon>
        <taxon>Zarea</taxon>
    </lineage>
</organism>
<reference evidence="1" key="1">
    <citation type="submission" date="2022-08" db="EMBL/GenBank/DDBJ databases">
        <title>Genome Sequence of Lecanicillium fungicola.</title>
        <authorList>
            <person name="Buettner E."/>
        </authorList>
    </citation>
    <scope>NUCLEOTIDE SEQUENCE</scope>
    <source>
        <strain evidence="1">Babe33</strain>
    </source>
</reference>
<evidence type="ECO:0000313" key="1">
    <source>
        <dbReference type="EMBL" id="KAJ2973053.1"/>
    </source>
</evidence>
<gene>
    <name evidence="1" type="ORF">NQ176_g6816</name>
</gene>
<comment type="caution">
    <text evidence="1">The sequence shown here is derived from an EMBL/GenBank/DDBJ whole genome shotgun (WGS) entry which is preliminary data.</text>
</comment>
<sequence>MPKREWPERPATYQFSTVSHFNPVSIPPDGKSTKELCESFPRHMLDLVQPVLKIGQSETSARINGQMDSASACFAPGELLIFSDLEGLLRDHQVIDALADLPQSYHSDSEFKPYLRQKQMHADGVLNSSHSKKTSKTGWILDKFKFLPMVEMTWQRKPEKGFYFFYEADTLVFWDNIFRFLQTFNPDEPLYMGSPSPGHRDTRRDTTTWFANGGPGFVISRGAVKKLLERRVGLDEQSVPTLTEMWQPLVKEDCCGDSVVGWTLWDAGVALQGYWPMFNPHTLHGVPFSEVNWCQPVFTLHKSLPEDMVRVFRWEFGQRKTERPLLYSDLYDFYHPGNPPNLTDWDNGEWDSWSTPPEANVDSFDACEAQCESDNTCLQFNWRGRDKHQCILMRSIQTGKAREPETVKKWTWSGRVSESVDFKAGWMHDRIDDWRRQYLSRVFTRAAPLGVASMRQSKNSAANAFAFTIGKLYTMPTD</sequence>
<protein>
    <submittedName>
        <fullName evidence="1">Uncharacterized protein</fullName>
    </submittedName>
</protein>
<evidence type="ECO:0000313" key="2">
    <source>
        <dbReference type="Proteomes" id="UP001143910"/>
    </source>
</evidence>
<dbReference type="Proteomes" id="UP001143910">
    <property type="component" value="Unassembled WGS sequence"/>
</dbReference>
<proteinExistence type="predicted"/>
<accession>A0ACC1N3M5</accession>
<keyword evidence="2" id="KW-1185">Reference proteome</keyword>
<dbReference type="EMBL" id="JANJQO010001036">
    <property type="protein sequence ID" value="KAJ2973053.1"/>
    <property type="molecule type" value="Genomic_DNA"/>
</dbReference>